<evidence type="ECO:0000313" key="1">
    <source>
        <dbReference type="EMBL" id="KKN12477.1"/>
    </source>
</evidence>
<dbReference type="AlphaFoldDB" id="A0A0F9NKE9"/>
<reference evidence="1" key="1">
    <citation type="journal article" date="2015" name="Nature">
        <title>Complex archaea that bridge the gap between prokaryotes and eukaryotes.</title>
        <authorList>
            <person name="Spang A."/>
            <person name="Saw J.H."/>
            <person name="Jorgensen S.L."/>
            <person name="Zaremba-Niedzwiedzka K."/>
            <person name="Martijn J."/>
            <person name="Lind A.E."/>
            <person name="van Eijk R."/>
            <person name="Schleper C."/>
            <person name="Guy L."/>
            <person name="Ettema T.J."/>
        </authorList>
    </citation>
    <scope>NUCLEOTIDE SEQUENCE</scope>
</reference>
<name>A0A0F9NKE9_9ZZZZ</name>
<proteinExistence type="predicted"/>
<protein>
    <submittedName>
        <fullName evidence="1">Uncharacterized protein</fullName>
    </submittedName>
</protein>
<gene>
    <name evidence="1" type="ORF">LCGC14_1016010</name>
</gene>
<sequence>MKRFKVTEVVRQACEFEVSAMSANEAIDNVKRGIFNTAREQDSKRRVYSYPVDATYKAREIRD</sequence>
<organism evidence="1">
    <name type="scientific">marine sediment metagenome</name>
    <dbReference type="NCBI Taxonomy" id="412755"/>
    <lineage>
        <taxon>unclassified sequences</taxon>
        <taxon>metagenomes</taxon>
        <taxon>ecological metagenomes</taxon>
    </lineage>
</organism>
<accession>A0A0F9NKE9</accession>
<comment type="caution">
    <text evidence="1">The sequence shown here is derived from an EMBL/GenBank/DDBJ whole genome shotgun (WGS) entry which is preliminary data.</text>
</comment>
<dbReference type="EMBL" id="LAZR01004029">
    <property type="protein sequence ID" value="KKN12477.1"/>
    <property type="molecule type" value="Genomic_DNA"/>
</dbReference>